<dbReference type="SUPFAM" id="SSF56349">
    <property type="entry name" value="DNA breaking-rejoining enzymes"/>
    <property type="match status" value="1"/>
</dbReference>
<dbReference type="InterPro" id="IPR013762">
    <property type="entry name" value="Integrase-like_cat_sf"/>
</dbReference>
<name>A0ABQ6ZMP9_9GAMM</name>
<comment type="caution">
    <text evidence="2">The sequence shown here is derived from an EMBL/GenBank/DDBJ whole genome shotgun (WGS) entry which is preliminary data.</text>
</comment>
<protein>
    <recommendedName>
        <fullName evidence="4">Phage integrase family protein</fullName>
    </recommendedName>
</protein>
<dbReference type="InterPro" id="IPR011010">
    <property type="entry name" value="DNA_brk_join_enz"/>
</dbReference>
<evidence type="ECO:0008006" key="4">
    <source>
        <dbReference type="Google" id="ProtNLM"/>
    </source>
</evidence>
<proteinExistence type="predicted"/>
<dbReference type="RefSeq" id="WP_162336169.1">
    <property type="nucleotide sequence ID" value="NZ_JBHSRQ010000007.1"/>
</dbReference>
<dbReference type="Gene3D" id="1.10.443.10">
    <property type="entry name" value="Intergrase catalytic core"/>
    <property type="match status" value="1"/>
</dbReference>
<sequence length="683" mass="75138">MAKKAENNSYLKFAGVDFDADTWVIKNETPGQVKTYATIQWAKPLSNGESLTNPQHRALLFSLKCFVWSLVYDPQESEAKSAGGVAATVIALGDLATFLTSQGIEDLDEITTQDTWAFAAEVVELHQEDRKPAGLPGLSRKPTHGGVIPSVNILTQIYRQRRAIAKLGGKVFKLPPYDGVKPFSVVTKDLGLKRGSDTIPPLPDQVAIPILNTAIRMIDESSDGLMSAMEALLGIRGFAKDWEQIRPVDRMALYAKLNELATTLSVPMPNGAGAEFPLSQQVTKLDADGREFVLDSPLVVLRYLLTSCVAACSIVLQAGTGLRSHELLSLKALPVKDDGWPSCLSKRVSRDGMIELFYVEAITSKRGKPRTAEWIVGARPAGSNYLPPTVRAILAVTRLLATFRELGEISDLFVVLKTNGGLPAVGTSVRPMTNGYLARFQRAFVLNWVDLSALSSPDHEAYKQGRLRPHQWRPTFATFVFRTNPTMLKAISEHFKHVSDAITSKYYIGNDPTFLAACDDAQTMAAVQVLRSITFKGAPVVGGFSRYVDEMRKELKLHLVDEQAKFDEQGALRYVSEEEIVIWNTSYGRCWSSQLPTKSLCNQRAGASVLASTSPNLAIAHVELCAGCSCLEISTEHAAYWIERRDQNALLMKQAKDANDLTTLAIVQRRQRQAEAMVKHLAS</sequence>
<gene>
    <name evidence="2" type="ORF">CSC78_01650</name>
</gene>
<reference evidence="2 3" key="1">
    <citation type="submission" date="2017-10" db="EMBL/GenBank/DDBJ databases">
        <title>Whole genome sequencing of members of genus Pseudoxanthomonas.</title>
        <authorList>
            <person name="Kumar S."/>
            <person name="Bansal K."/>
            <person name="Kaur A."/>
            <person name="Patil P."/>
            <person name="Sharma S."/>
            <person name="Patil P.B."/>
        </authorList>
    </citation>
    <scope>NUCLEOTIDE SEQUENCE [LARGE SCALE GENOMIC DNA]</scope>
    <source>
        <strain evidence="2 3">DSM 17109</strain>
    </source>
</reference>
<evidence type="ECO:0000313" key="2">
    <source>
        <dbReference type="EMBL" id="KAF1727545.1"/>
    </source>
</evidence>
<evidence type="ECO:0000256" key="1">
    <source>
        <dbReference type="ARBA" id="ARBA00023172"/>
    </source>
</evidence>
<accession>A0ABQ6ZMP9</accession>
<keyword evidence="3" id="KW-1185">Reference proteome</keyword>
<organism evidence="2 3">
    <name type="scientific">Pseudoxanthomonas japonensis</name>
    <dbReference type="NCBI Taxonomy" id="69284"/>
    <lineage>
        <taxon>Bacteria</taxon>
        <taxon>Pseudomonadati</taxon>
        <taxon>Pseudomonadota</taxon>
        <taxon>Gammaproteobacteria</taxon>
        <taxon>Lysobacterales</taxon>
        <taxon>Lysobacteraceae</taxon>
        <taxon>Pseudoxanthomonas</taxon>
    </lineage>
</organism>
<evidence type="ECO:0000313" key="3">
    <source>
        <dbReference type="Proteomes" id="UP000781710"/>
    </source>
</evidence>
<dbReference type="EMBL" id="PDWW01000001">
    <property type="protein sequence ID" value="KAF1727545.1"/>
    <property type="molecule type" value="Genomic_DNA"/>
</dbReference>
<keyword evidence="1" id="KW-0233">DNA recombination</keyword>
<dbReference type="Proteomes" id="UP000781710">
    <property type="component" value="Unassembled WGS sequence"/>
</dbReference>